<keyword evidence="2" id="KW-1185">Reference proteome</keyword>
<evidence type="ECO:0000313" key="1">
    <source>
        <dbReference type="EMBL" id="MDN3493808.1"/>
    </source>
</evidence>
<reference evidence="1 2" key="1">
    <citation type="journal article" date="2023" name="Int. J. Syst. Evol. Microbiol.">
        <title>Winogradskyella bathintestinalis sp. nov., isolated from the intestine of the deep-sea loosejaw dragonfish, Malacosteus niger.</title>
        <authorList>
            <person name="Uniacke-Lowe S."/>
            <person name="Johnson C.N."/>
            <person name="Stanton C."/>
            <person name="Hill C."/>
            <person name="Ross P."/>
        </authorList>
    </citation>
    <scope>NUCLEOTIDE SEQUENCE [LARGE SCALE GENOMIC DNA]</scope>
    <source>
        <strain evidence="1 2">APC 3343</strain>
    </source>
</reference>
<sequence length="241" mass="27993">MSGEYMTSFDLSPMLKYANETRPNTQDRPRKEKVDTTIVFNELFENYKDSIAALSEAERDRLEKLKGMVLKVRMDEETSTFDFNMKKFFFNFSDLENINEQVDDAMNIAKDIGNKDAKAPEEQLNELTKIDKVVYAFENNTFSRVMPNAVAEQTEDIENDLDEEIAEDDDNDYAKQFEMQFEKLFSKSNYTLIYKFKNKVKSVSKENAVISKDGKTVTYKVPWNTLKKDASSMNLNVVLED</sequence>
<comment type="caution">
    <text evidence="1">The sequence shown here is derived from an EMBL/GenBank/DDBJ whole genome shotgun (WGS) entry which is preliminary data.</text>
</comment>
<protein>
    <submittedName>
        <fullName evidence="1">Uncharacterized protein</fullName>
    </submittedName>
</protein>
<evidence type="ECO:0000313" key="2">
    <source>
        <dbReference type="Proteomes" id="UP001231197"/>
    </source>
</evidence>
<dbReference type="Proteomes" id="UP001231197">
    <property type="component" value="Unassembled WGS sequence"/>
</dbReference>
<dbReference type="RefSeq" id="WP_290207488.1">
    <property type="nucleotide sequence ID" value="NZ_JASDDK010000006.1"/>
</dbReference>
<accession>A0ABT7ZYI6</accession>
<name>A0ABT7ZYI6_9FLAO</name>
<gene>
    <name evidence="1" type="ORF">QMA06_13865</name>
</gene>
<proteinExistence type="predicted"/>
<organism evidence="1 2">
    <name type="scientific">Winogradskyella bathintestinalis</name>
    <dbReference type="NCBI Taxonomy" id="3035208"/>
    <lineage>
        <taxon>Bacteria</taxon>
        <taxon>Pseudomonadati</taxon>
        <taxon>Bacteroidota</taxon>
        <taxon>Flavobacteriia</taxon>
        <taxon>Flavobacteriales</taxon>
        <taxon>Flavobacteriaceae</taxon>
        <taxon>Winogradskyella</taxon>
    </lineage>
</organism>
<dbReference type="EMBL" id="JASDDK010000006">
    <property type="protein sequence ID" value="MDN3493808.1"/>
    <property type="molecule type" value="Genomic_DNA"/>
</dbReference>